<reference evidence="1 2" key="1">
    <citation type="submission" date="2007-04" db="EMBL/GenBank/DDBJ databases">
        <authorList>
            <person name="Fulton L."/>
            <person name="Clifton S."/>
            <person name="Fulton B."/>
            <person name="Xu J."/>
            <person name="Minx P."/>
            <person name="Pepin K.H."/>
            <person name="Johnson M."/>
            <person name="Thiruvilangam P."/>
            <person name="Bhonagiri V."/>
            <person name="Nash W.E."/>
            <person name="Mardis E.R."/>
            <person name="Wilson R.K."/>
        </authorList>
    </citation>
    <scope>NUCLEOTIDE SEQUENCE [LARGE SCALE GENOMIC DNA]</scope>
    <source>
        <strain evidence="1 2">L2-32</strain>
    </source>
</reference>
<protein>
    <submittedName>
        <fullName evidence="1">Uncharacterized protein</fullName>
    </submittedName>
</protein>
<accession>A7A504</accession>
<evidence type="ECO:0000313" key="2">
    <source>
        <dbReference type="Proteomes" id="UP000003773"/>
    </source>
</evidence>
<dbReference type="HOGENOM" id="CLU_3022789_0_0_11"/>
<comment type="caution">
    <text evidence="1">The sequence shown here is derived from an EMBL/GenBank/DDBJ whole genome shotgun (WGS) entry which is preliminary data.</text>
</comment>
<name>A7A504_BIFAD</name>
<dbReference type="AlphaFoldDB" id="A7A504"/>
<reference evidence="1 2" key="2">
    <citation type="submission" date="2007-05" db="EMBL/GenBank/DDBJ databases">
        <title>Draft genome sequence of Bifidobacterium adolescentis (L2-32).</title>
        <authorList>
            <person name="Sudarsanam P."/>
            <person name="Ley R."/>
            <person name="Guruge J."/>
            <person name="Turnbaugh P.J."/>
            <person name="Mahowald M."/>
            <person name="Liep D."/>
            <person name="Gordon J."/>
        </authorList>
    </citation>
    <scope>NUCLEOTIDE SEQUENCE [LARGE SCALE GENOMIC DNA]</scope>
    <source>
        <strain evidence="1 2">L2-32</strain>
    </source>
</reference>
<dbReference type="EMBL" id="AAXD02000018">
    <property type="protein sequence ID" value="EDN83987.1"/>
    <property type="molecule type" value="Genomic_DNA"/>
</dbReference>
<proteinExistence type="predicted"/>
<gene>
    <name evidence="1" type="ORF">BIFADO_00919</name>
</gene>
<evidence type="ECO:0000313" key="1">
    <source>
        <dbReference type="EMBL" id="EDN83987.1"/>
    </source>
</evidence>
<dbReference type="Proteomes" id="UP000003773">
    <property type="component" value="Unassembled WGS sequence"/>
</dbReference>
<organism evidence="1 2">
    <name type="scientific">Bifidobacterium adolescentis L2-32</name>
    <dbReference type="NCBI Taxonomy" id="411481"/>
    <lineage>
        <taxon>Bacteria</taxon>
        <taxon>Bacillati</taxon>
        <taxon>Actinomycetota</taxon>
        <taxon>Actinomycetes</taxon>
        <taxon>Bifidobacteriales</taxon>
        <taxon>Bifidobacteriaceae</taxon>
        <taxon>Bifidobacterium</taxon>
    </lineage>
</organism>
<sequence length="55" mass="6419">MPAHDFSRSPDLTRIRSSRWVTGMWDFGVSNGSEWFFQRLGEWGKPMIPTVYKGI</sequence>